<organism evidence="1 2">
    <name type="scientific">Catharanthus roseus</name>
    <name type="common">Madagascar periwinkle</name>
    <name type="synonym">Vinca rosea</name>
    <dbReference type="NCBI Taxonomy" id="4058"/>
    <lineage>
        <taxon>Eukaryota</taxon>
        <taxon>Viridiplantae</taxon>
        <taxon>Streptophyta</taxon>
        <taxon>Embryophyta</taxon>
        <taxon>Tracheophyta</taxon>
        <taxon>Spermatophyta</taxon>
        <taxon>Magnoliopsida</taxon>
        <taxon>eudicotyledons</taxon>
        <taxon>Gunneridae</taxon>
        <taxon>Pentapetalae</taxon>
        <taxon>asterids</taxon>
        <taxon>lamiids</taxon>
        <taxon>Gentianales</taxon>
        <taxon>Apocynaceae</taxon>
        <taxon>Rauvolfioideae</taxon>
        <taxon>Vinceae</taxon>
        <taxon>Catharanthinae</taxon>
        <taxon>Catharanthus</taxon>
    </lineage>
</organism>
<dbReference type="Proteomes" id="UP001060085">
    <property type="component" value="Linkage Group LG06"/>
</dbReference>
<evidence type="ECO:0000313" key="2">
    <source>
        <dbReference type="Proteomes" id="UP001060085"/>
    </source>
</evidence>
<evidence type="ECO:0000313" key="1">
    <source>
        <dbReference type="EMBL" id="KAI5657391.1"/>
    </source>
</evidence>
<reference evidence="2" key="1">
    <citation type="journal article" date="2023" name="Nat. Plants">
        <title>Single-cell RNA sequencing provides a high-resolution roadmap for understanding the multicellular compartmentation of specialized metabolism.</title>
        <authorList>
            <person name="Sun S."/>
            <person name="Shen X."/>
            <person name="Li Y."/>
            <person name="Li Y."/>
            <person name="Wang S."/>
            <person name="Li R."/>
            <person name="Zhang H."/>
            <person name="Shen G."/>
            <person name="Guo B."/>
            <person name="Wei J."/>
            <person name="Xu J."/>
            <person name="St-Pierre B."/>
            <person name="Chen S."/>
            <person name="Sun C."/>
        </authorList>
    </citation>
    <scope>NUCLEOTIDE SEQUENCE [LARGE SCALE GENOMIC DNA]</scope>
</reference>
<gene>
    <name evidence="1" type="ORF">M9H77_26184</name>
</gene>
<name>A0ACC0AD07_CATRO</name>
<keyword evidence="2" id="KW-1185">Reference proteome</keyword>
<comment type="caution">
    <text evidence="1">The sequence shown here is derived from an EMBL/GenBank/DDBJ whole genome shotgun (WGS) entry which is preliminary data.</text>
</comment>
<proteinExistence type="predicted"/>
<protein>
    <submittedName>
        <fullName evidence="1">Uncharacterized protein</fullName>
    </submittedName>
</protein>
<accession>A0ACC0AD07</accession>
<sequence length="282" mass="32385">MKIGCWNIRGFSKALKHKEVYRFLKENNIPVLGILETKLDEGRLFDIVSWKFKEWKVVHNFREYDGGRIVIFWNPLLTLVQVKERTPQAIQTSISCLISLKTFCVSFVYGLHSIVAQRSPWETLSRFGRRLNQPWLVLGDFNNADNDSFMGLVQQGWSLQVIGTKQFTLCQKLKTLKGPLKELNKKEYAHISSRAEATTKELKQQQTLLHDCATDQLNAKKNFIASLTKRDGPRTTSKEKIQDEFLSFYAGCSCLFAWGVDSVNAGLVYVKLGCRGYAREYL</sequence>
<dbReference type="EMBL" id="CM044706">
    <property type="protein sequence ID" value="KAI5657391.1"/>
    <property type="molecule type" value="Genomic_DNA"/>
</dbReference>